<dbReference type="InterPro" id="IPR051017">
    <property type="entry name" value="Aldolase-II_Adducin_sf"/>
</dbReference>
<reference evidence="3 4" key="1">
    <citation type="submission" date="2017-04" db="EMBL/GenBank/DDBJ databases">
        <authorList>
            <person name="Afonso C.L."/>
            <person name="Miller P.J."/>
            <person name="Scott M.A."/>
            <person name="Spackman E."/>
            <person name="Goraichik I."/>
            <person name="Dimitrov K.M."/>
            <person name="Suarez D.L."/>
            <person name="Swayne D.E."/>
        </authorList>
    </citation>
    <scope>NUCLEOTIDE SEQUENCE [LARGE SCALE GENOMIC DNA]</scope>
    <source>
        <strain evidence="3 4">VK13</strain>
    </source>
</reference>
<dbReference type="PANTHER" id="PTHR10672:SF39">
    <property type="entry name" value="CLASS II ALDOLASE_ADDUCIN N-TERMINAL DOMAIN-CONTAINING PROTEIN"/>
    <property type="match status" value="1"/>
</dbReference>
<dbReference type="Proteomes" id="UP000192708">
    <property type="component" value="Unassembled WGS sequence"/>
</dbReference>
<dbReference type="OrthoDB" id="5500703at2"/>
<evidence type="ECO:0000313" key="3">
    <source>
        <dbReference type="EMBL" id="SMC30336.1"/>
    </source>
</evidence>
<name>A0A1W1Y2F7_9BURK</name>
<dbReference type="Gene3D" id="3.40.225.10">
    <property type="entry name" value="Class II aldolase/adducin N-terminal domain"/>
    <property type="match status" value="1"/>
</dbReference>
<organism evidence="3 4">
    <name type="scientific">Polynucleobacter kasalickyi</name>
    <dbReference type="NCBI Taxonomy" id="1938817"/>
    <lineage>
        <taxon>Bacteria</taxon>
        <taxon>Pseudomonadati</taxon>
        <taxon>Pseudomonadota</taxon>
        <taxon>Betaproteobacteria</taxon>
        <taxon>Burkholderiales</taxon>
        <taxon>Burkholderiaceae</taxon>
        <taxon>Polynucleobacter</taxon>
    </lineage>
</organism>
<dbReference type="STRING" id="1938817.SAMN06296008_101154"/>
<accession>A0A1W1Y2F7</accession>
<dbReference type="SMART" id="SM01007">
    <property type="entry name" value="Aldolase_II"/>
    <property type="match status" value="1"/>
</dbReference>
<proteinExistence type="inferred from homology"/>
<evidence type="ECO:0000259" key="2">
    <source>
        <dbReference type="SMART" id="SM01007"/>
    </source>
</evidence>
<dbReference type="GO" id="GO:0005856">
    <property type="term" value="C:cytoskeleton"/>
    <property type="evidence" value="ECO:0007669"/>
    <property type="project" value="TreeGrafter"/>
</dbReference>
<dbReference type="RefSeq" id="WP_084281950.1">
    <property type="nucleotide sequence ID" value="NZ_FWXJ01000001.1"/>
</dbReference>
<dbReference type="InterPro" id="IPR001303">
    <property type="entry name" value="Aldolase_II/adducin_N"/>
</dbReference>
<keyword evidence="4" id="KW-1185">Reference proteome</keyword>
<evidence type="ECO:0000256" key="1">
    <source>
        <dbReference type="ARBA" id="ARBA00037961"/>
    </source>
</evidence>
<dbReference type="InterPro" id="IPR036409">
    <property type="entry name" value="Aldolase_II/adducin_N_sf"/>
</dbReference>
<protein>
    <submittedName>
        <fullName evidence="3">HCOMODA/2-hydroxy-3-carboxy-muconic semialdehyde decarboxylase</fullName>
    </submittedName>
</protein>
<feature type="domain" description="Class II aldolase/adducin N-terminal" evidence="2">
    <location>
        <begin position="11"/>
        <end position="196"/>
    </location>
</feature>
<sequence>MTVLVNPDLVEKVVLGNRILYHLGVLDGFGHISCRLDNSPEHFLLSANRAPGRVTKDDILCLDLNGDIVNPTDKRSYLERFIHSEIYRSRPDVMSIVHSHSASVIPFGVTGTQLKPIYHMSGFLGGGTALFEIRDAVGEDNDLLIRDKYLGEALAKSLGGFNCVLMRGHGATIVAPSVEVAVFRSYYAESNAKLQLTAMGMNAPITYLHEKEAHNAMVTNEGQIKRAWDLWVGQVADQVE</sequence>
<comment type="similarity">
    <text evidence="1">Belongs to the aldolase class II family.</text>
</comment>
<evidence type="ECO:0000313" key="4">
    <source>
        <dbReference type="Proteomes" id="UP000192708"/>
    </source>
</evidence>
<dbReference type="EMBL" id="FWXJ01000001">
    <property type="protein sequence ID" value="SMC30336.1"/>
    <property type="molecule type" value="Genomic_DNA"/>
</dbReference>
<dbReference type="PANTHER" id="PTHR10672">
    <property type="entry name" value="ADDUCIN"/>
    <property type="match status" value="1"/>
</dbReference>
<dbReference type="SUPFAM" id="SSF53639">
    <property type="entry name" value="AraD/HMP-PK domain-like"/>
    <property type="match status" value="1"/>
</dbReference>
<gene>
    <name evidence="3" type="ORF">SAMN06296008_101154</name>
</gene>
<dbReference type="GO" id="GO:0051015">
    <property type="term" value="F:actin filament binding"/>
    <property type="evidence" value="ECO:0007669"/>
    <property type="project" value="TreeGrafter"/>
</dbReference>
<dbReference type="Pfam" id="PF00596">
    <property type="entry name" value="Aldolase_II"/>
    <property type="match status" value="1"/>
</dbReference>
<dbReference type="AlphaFoldDB" id="A0A1W1Y2F7"/>